<feature type="compositionally biased region" description="Polar residues" evidence="2">
    <location>
        <begin position="39"/>
        <end position="59"/>
    </location>
</feature>
<feature type="region of interest" description="Disordered" evidence="2">
    <location>
        <begin position="28"/>
        <end position="71"/>
    </location>
</feature>
<evidence type="ECO:0000256" key="1">
    <source>
        <dbReference type="SAM" id="Coils"/>
    </source>
</evidence>
<reference evidence="4" key="1">
    <citation type="journal article" date="2017" name="Front. Plant Sci.">
        <title>Climate Clever Clovers: New Paradigm to Reduce the Environmental Footprint of Ruminants by Breeding Low Methanogenic Forages Utilizing Haplotype Variation.</title>
        <authorList>
            <person name="Kaur P."/>
            <person name="Appels R."/>
            <person name="Bayer P.E."/>
            <person name="Keeble-Gagnere G."/>
            <person name="Wang J."/>
            <person name="Hirakawa H."/>
            <person name="Shirasawa K."/>
            <person name="Vercoe P."/>
            <person name="Stefanova K."/>
            <person name="Durmic Z."/>
            <person name="Nichols P."/>
            <person name="Revell C."/>
            <person name="Isobe S.N."/>
            <person name="Edwards D."/>
            <person name="Erskine W."/>
        </authorList>
    </citation>
    <scope>NUCLEOTIDE SEQUENCE [LARGE SCALE GENOMIC DNA]</scope>
    <source>
        <strain evidence="4">cv. Daliak</strain>
    </source>
</reference>
<evidence type="ECO:0000256" key="2">
    <source>
        <dbReference type="SAM" id="MobiDB-lite"/>
    </source>
</evidence>
<accession>A0A2Z6N7Y7</accession>
<dbReference type="EMBL" id="DF973476">
    <property type="protein sequence ID" value="GAU32005.1"/>
    <property type="molecule type" value="Genomic_DNA"/>
</dbReference>
<sequence length="134" mass="14693">MWSTIANLKENLNKIALDVHDDDEDDAVLASYGIPPDGQSPTVSDRRSSGGSTHSNSIPRSPAANGITDNPYASEIEQYRAEIKRLQASEAEIKALSVNYAALLKEKELLNIQFLLLDGIGHSFDTQTCLLYDE</sequence>
<evidence type="ECO:0000313" key="4">
    <source>
        <dbReference type="Proteomes" id="UP000242715"/>
    </source>
</evidence>
<proteinExistence type="predicted"/>
<protein>
    <submittedName>
        <fullName evidence="3">Uncharacterized protein</fullName>
    </submittedName>
</protein>
<dbReference type="OrthoDB" id="1436536at2759"/>
<gene>
    <name evidence="3" type="ORF">TSUD_157930</name>
</gene>
<evidence type="ECO:0000313" key="3">
    <source>
        <dbReference type="EMBL" id="GAU32005.1"/>
    </source>
</evidence>
<keyword evidence="4" id="KW-1185">Reference proteome</keyword>
<dbReference type="Proteomes" id="UP000242715">
    <property type="component" value="Unassembled WGS sequence"/>
</dbReference>
<name>A0A2Z6N7Y7_TRISU</name>
<feature type="coiled-coil region" evidence="1">
    <location>
        <begin position="76"/>
        <end position="113"/>
    </location>
</feature>
<organism evidence="3 4">
    <name type="scientific">Trifolium subterraneum</name>
    <name type="common">Subterranean clover</name>
    <dbReference type="NCBI Taxonomy" id="3900"/>
    <lineage>
        <taxon>Eukaryota</taxon>
        <taxon>Viridiplantae</taxon>
        <taxon>Streptophyta</taxon>
        <taxon>Embryophyta</taxon>
        <taxon>Tracheophyta</taxon>
        <taxon>Spermatophyta</taxon>
        <taxon>Magnoliopsida</taxon>
        <taxon>eudicotyledons</taxon>
        <taxon>Gunneridae</taxon>
        <taxon>Pentapetalae</taxon>
        <taxon>rosids</taxon>
        <taxon>fabids</taxon>
        <taxon>Fabales</taxon>
        <taxon>Fabaceae</taxon>
        <taxon>Papilionoideae</taxon>
        <taxon>50 kb inversion clade</taxon>
        <taxon>NPAAA clade</taxon>
        <taxon>Hologalegina</taxon>
        <taxon>IRL clade</taxon>
        <taxon>Trifolieae</taxon>
        <taxon>Trifolium</taxon>
    </lineage>
</organism>
<dbReference type="AlphaFoldDB" id="A0A2Z6N7Y7"/>
<keyword evidence="1" id="KW-0175">Coiled coil</keyword>